<dbReference type="Proteomes" id="UP000193498">
    <property type="component" value="Unassembled WGS sequence"/>
</dbReference>
<name>A0A1Y1YS48_9FUNG</name>
<feature type="compositionally biased region" description="Basic residues" evidence="1">
    <location>
        <begin position="29"/>
        <end position="47"/>
    </location>
</feature>
<protein>
    <submittedName>
        <fullName evidence="2">Uncharacterized protein</fullName>
    </submittedName>
</protein>
<sequence length="162" mass="18582">MPIQGKCITAPGGSYDPRVKQGGPEVVRKRNRRKRKREQCGPKKPRKSPLDYCLFKATPQCGEPQGVGYSPAENAWSNSGERYPTPRERGRGRWRAKVRVNADQSNKHPSLMVKPYEDMAQRDKLRYEEDKRRWYFGCSQESATTSTPTASLSQELFFQAEL</sequence>
<accession>A0A1Y1YS48</accession>
<comment type="caution">
    <text evidence="2">The sequence shown here is derived from an EMBL/GenBank/DDBJ whole genome shotgun (WGS) entry which is preliminary data.</text>
</comment>
<organism evidence="2 3">
    <name type="scientific">Basidiobolus meristosporus CBS 931.73</name>
    <dbReference type="NCBI Taxonomy" id="1314790"/>
    <lineage>
        <taxon>Eukaryota</taxon>
        <taxon>Fungi</taxon>
        <taxon>Fungi incertae sedis</taxon>
        <taxon>Zoopagomycota</taxon>
        <taxon>Entomophthoromycotina</taxon>
        <taxon>Basidiobolomycetes</taxon>
        <taxon>Basidiobolales</taxon>
        <taxon>Basidiobolaceae</taxon>
        <taxon>Basidiobolus</taxon>
    </lineage>
</organism>
<feature type="region of interest" description="Disordered" evidence="1">
    <location>
        <begin position="1"/>
        <end position="50"/>
    </location>
</feature>
<proteinExistence type="predicted"/>
<gene>
    <name evidence="2" type="ORF">K493DRAFT_390577</name>
</gene>
<keyword evidence="3" id="KW-1185">Reference proteome</keyword>
<dbReference type="EMBL" id="MCFE01000077">
    <property type="protein sequence ID" value="ORY00858.1"/>
    <property type="molecule type" value="Genomic_DNA"/>
</dbReference>
<evidence type="ECO:0000256" key="1">
    <source>
        <dbReference type="SAM" id="MobiDB-lite"/>
    </source>
</evidence>
<dbReference type="AlphaFoldDB" id="A0A1Y1YS48"/>
<feature type="region of interest" description="Disordered" evidence="1">
    <location>
        <begin position="62"/>
        <end position="111"/>
    </location>
</feature>
<dbReference type="InParanoid" id="A0A1Y1YS48"/>
<evidence type="ECO:0000313" key="2">
    <source>
        <dbReference type="EMBL" id="ORY00858.1"/>
    </source>
</evidence>
<evidence type="ECO:0000313" key="3">
    <source>
        <dbReference type="Proteomes" id="UP000193498"/>
    </source>
</evidence>
<reference evidence="2 3" key="1">
    <citation type="submission" date="2016-07" db="EMBL/GenBank/DDBJ databases">
        <title>Pervasive Adenine N6-methylation of Active Genes in Fungi.</title>
        <authorList>
            <consortium name="DOE Joint Genome Institute"/>
            <person name="Mondo S.J."/>
            <person name="Dannebaum R.O."/>
            <person name="Kuo R.C."/>
            <person name="Labutti K."/>
            <person name="Haridas S."/>
            <person name="Kuo A."/>
            <person name="Salamov A."/>
            <person name="Ahrendt S.R."/>
            <person name="Lipzen A."/>
            <person name="Sullivan W."/>
            <person name="Andreopoulos W.B."/>
            <person name="Clum A."/>
            <person name="Lindquist E."/>
            <person name="Daum C."/>
            <person name="Ramamoorthy G.K."/>
            <person name="Gryganskyi A."/>
            <person name="Culley D."/>
            <person name="Magnuson J.K."/>
            <person name="James T.Y."/>
            <person name="O'Malley M.A."/>
            <person name="Stajich J.E."/>
            <person name="Spatafora J.W."/>
            <person name="Visel A."/>
            <person name="Grigoriev I.V."/>
        </authorList>
    </citation>
    <scope>NUCLEOTIDE SEQUENCE [LARGE SCALE GENOMIC DNA]</scope>
    <source>
        <strain evidence="2 3">CBS 931.73</strain>
    </source>
</reference>